<keyword evidence="1" id="KW-0143">Chaperone</keyword>
<name>A0A212JAM8_9BACT</name>
<dbReference type="Gene3D" id="1.10.3480.10">
    <property type="entry name" value="TorD-like"/>
    <property type="match status" value="1"/>
</dbReference>
<protein>
    <submittedName>
        <fullName evidence="2">Putative Cytoplasmic chaperone TorD family protein</fullName>
    </submittedName>
</protein>
<dbReference type="Pfam" id="PF02613">
    <property type="entry name" value="Nitrate_red_del"/>
    <property type="match status" value="1"/>
</dbReference>
<dbReference type="InterPro" id="IPR036411">
    <property type="entry name" value="TorD-like_sf"/>
</dbReference>
<organism evidence="2">
    <name type="scientific">uncultured Desulfovibrio sp</name>
    <dbReference type="NCBI Taxonomy" id="167968"/>
    <lineage>
        <taxon>Bacteria</taxon>
        <taxon>Pseudomonadati</taxon>
        <taxon>Thermodesulfobacteriota</taxon>
        <taxon>Desulfovibrionia</taxon>
        <taxon>Desulfovibrionales</taxon>
        <taxon>Desulfovibrionaceae</taxon>
        <taxon>Desulfovibrio</taxon>
        <taxon>environmental samples</taxon>
    </lineage>
</organism>
<dbReference type="InterPro" id="IPR020945">
    <property type="entry name" value="DMSO/NO3_reduct_chaperone"/>
</dbReference>
<reference evidence="2" key="1">
    <citation type="submission" date="2016-04" db="EMBL/GenBank/DDBJ databases">
        <authorList>
            <person name="Evans L.H."/>
            <person name="Alamgir A."/>
            <person name="Owens N."/>
            <person name="Weber N.D."/>
            <person name="Virtaneva K."/>
            <person name="Barbian K."/>
            <person name="Babar A."/>
            <person name="Rosenke K."/>
        </authorList>
    </citation>
    <scope>NUCLEOTIDE SEQUENCE</scope>
    <source>
        <strain evidence="2">92-2</strain>
    </source>
</reference>
<accession>A0A212JAM8</accession>
<dbReference type="PANTHER" id="PTHR34227:SF1">
    <property type="entry name" value="DIMETHYL SULFOXIDE REDUCTASE CHAPERONE-RELATED"/>
    <property type="match status" value="1"/>
</dbReference>
<proteinExistence type="predicted"/>
<dbReference type="EMBL" id="FLUP01000001">
    <property type="protein sequence ID" value="SBV96523.1"/>
    <property type="molecule type" value="Genomic_DNA"/>
</dbReference>
<evidence type="ECO:0000256" key="1">
    <source>
        <dbReference type="ARBA" id="ARBA00023186"/>
    </source>
</evidence>
<evidence type="ECO:0000313" key="2">
    <source>
        <dbReference type="EMBL" id="SBV96523.1"/>
    </source>
</evidence>
<gene>
    <name evidence="2" type="ORF">KM92DES2_10803</name>
</gene>
<sequence>MEQEKLTQYVVALQFCSRIFQNSPDEDLLRGVIGGGLLQGFGAWACFRPSELAEKLWNGVLDPKGHAAALAAAYPAEAAQDSCRALYLDLHMDHLALFSGPQPAAAPWESVWREKDRLLFGRRTQEVRDCYREWGLAAERDGHEPEDHLGLELAFILFLVQNMGGAVASSQGQSPKAALAAFMDGHILAWAGDCLKKTSECASTVFYREMSALCCLLLGNVRALVQE</sequence>
<dbReference type="PANTHER" id="PTHR34227">
    <property type="entry name" value="CHAPERONE PROTEIN YCDY"/>
    <property type="match status" value="1"/>
</dbReference>
<dbReference type="AlphaFoldDB" id="A0A212JAM8"/>
<dbReference type="RefSeq" id="WP_227118640.1">
    <property type="nucleotide sequence ID" value="NZ_LT598928.1"/>
</dbReference>
<dbReference type="SUPFAM" id="SSF89155">
    <property type="entry name" value="TorD-like"/>
    <property type="match status" value="1"/>
</dbReference>
<dbReference type="InterPro" id="IPR050289">
    <property type="entry name" value="TorD/DmsD_chaperones"/>
</dbReference>